<dbReference type="CDD" id="cd02440">
    <property type="entry name" value="AdoMet_MTases"/>
    <property type="match status" value="1"/>
</dbReference>
<proteinExistence type="inferred from homology"/>
<dbReference type="SUPFAM" id="SSF53335">
    <property type="entry name" value="S-adenosyl-L-methionine-dependent methyltransferases"/>
    <property type="match status" value="1"/>
</dbReference>
<accession>A0A9P8MRG7</accession>
<name>A0A9P8MRG7_9HYPO</name>
<dbReference type="RefSeq" id="XP_044716369.1">
    <property type="nucleotide sequence ID" value="XM_044868372.1"/>
</dbReference>
<dbReference type="Proteomes" id="UP000824596">
    <property type="component" value="Unassembled WGS sequence"/>
</dbReference>
<dbReference type="InterPro" id="IPR029063">
    <property type="entry name" value="SAM-dependent_MTases_sf"/>
</dbReference>
<comment type="caution">
    <text evidence="2">The sequence shown here is derived from an EMBL/GenBank/DDBJ whole genome shotgun (WGS) entry which is preliminary data.</text>
</comment>
<dbReference type="Gene3D" id="3.40.50.150">
    <property type="entry name" value="Vaccinia Virus protein VP39"/>
    <property type="match status" value="1"/>
</dbReference>
<keyword evidence="3" id="KW-1185">Reference proteome</keyword>
<evidence type="ECO:0000256" key="1">
    <source>
        <dbReference type="ARBA" id="ARBA00038158"/>
    </source>
</evidence>
<dbReference type="GO" id="GO:0008168">
    <property type="term" value="F:methyltransferase activity"/>
    <property type="evidence" value="ECO:0007669"/>
    <property type="project" value="UniProtKB-KW"/>
</dbReference>
<dbReference type="GeneID" id="68359030"/>
<dbReference type="GO" id="GO:0032259">
    <property type="term" value="P:methylation"/>
    <property type="evidence" value="ECO:0007669"/>
    <property type="project" value="UniProtKB-KW"/>
</dbReference>
<dbReference type="EMBL" id="JAIZPD010000014">
    <property type="protein sequence ID" value="KAH0958856.1"/>
    <property type="molecule type" value="Genomic_DNA"/>
</dbReference>
<sequence>MADASAVNRAYFNKLAPEYDAKFHKARAVMERQVRGNAAFIGAREGGRMLDYACGTGFLSAALGDRLSQCVGIDVSESMVEAYNARARSEGFTPEQRTAHVGNLLDPSDPRPRALSTPNLGGFDVAGVGAGFHHFDDCHLAASRLAQRLRPGGVLLVLDFVAHAAGAVDDAAVRGVRHHGFVEDEVRRIFEGAGVGRGFAFREMDEELVFEGAGEGRGDMVRRVFLARGEKA</sequence>
<evidence type="ECO:0000313" key="2">
    <source>
        <dbReference type="EMBL" id="KAH0958856.1"/>
    </source>
</evidence>
<evidence type="ECO:0000313" key="3">
    <source>
        <dbReference type="Proteomes" id="UP000824596"/>
    </source>
</evidence>
<comment type="similarity">
    <text evidence="1">Belongs to the methyltransferase superfamily. LaeA methyltransferase family.</text>
</comment>
<dbReference type="Pfam" id="PF13489">
    <property type="entry name" value="Methyltransf_23"/>
    <property type="match status" value="1"/>
</dbReference>
<gene>
    <name evidence="2" type="ORF">HRG_09901</name>
</gene>
<dbReference type="AlphaFoldDB" id="A0A9P8MRG7"/>
<reference evidence="2" key="1">
    <citation type="submission" date="2021-09" db="EMBL/GenBank/DDBJ databases">
        <title>A high-quality genome of the endoparasitic fungus Hirsutella rhossiliensis with a comparison of Hirsutella genomes reveals transposable elements contributing to genome size variation.</title>
        <authorList>
            <person name="Lin R."/>
            <person name="Jiao Y."/>
            <person name="Sun X."/>
            <person name="Ling J."/>
            <person name="Xie B."/>
            <person name="Cheng X."/>
        </authorList>
    </citation>
    <scope>NUCLEOTIDE SEQUENCE</scope>
    <source>
        <strain evidence="2">HR02</strain>
    </source>
</reference>
<dbReference type="PANTHER" id="PTHR43591:SF108">
    <property type="entry name" value="S-ADENOSYL-L-METHIONINE-DEPENDENT METHYLTRANSFERASE"/>
    <property type="match status" value="1"/>
</dbReference>
<dbReference type="OrthoDB" id="3647at2759"/>
<keyword evidence="2" id="KW-0489">Methyltransferase</keyword>
<organism evidence="2 3">
    <name type="scientific">Hirsutella rhossiliensis</name>
    <dbReference type="NCBI Taxonomy" id="111463"/>
    <lineage>
        <taxon>Eukaryota</taxon>
        <taxon>Fungi</taxon>
        <taxon>Dikarya</taxon>
        <taxon>Ascomycota</taxon>
        <taxon>Pezizomycotina</taxon>
        <taxon>Sordariomycetes</taxon>
        <taxon>Hypocreomycetidae</taxon>
        <taxon>Hypocreales</taxon>
        <taxon>Ophiocordycipitaceae</taxon>
        <taxon>Hirsutella</taxon>
    </lineage>
</organism>
<dbReference type="PANTHER" id="PTHR43591">
    <property type="entry name" value="METHYLTRANSFERASE"/>
    <property type="match status" value="1"/>
</dbReference>
<protein>
    <submittedName>
        <fullName evidence="2">Methyltransferase domain-containing protein</fullName>
    </submittedName>
</protein>
<keyword evidence="2" id="KW-0808">Transferase</keyword>